<dbReference type="SUPFAM" id="SSF53850">
    <property type="entry name" value="Periplasmic binding protein-like II"/>
    <property type="match status" value="1"/>
</dbReference>
<dbReference type="EMBL" id="JBHUII010000001">
    <property type="protein sequence ID" value="MFD2204735.1"/>
    <property type="molecule type" value="Genomic_DNA"/>
</dbReference>
<dbReference type="PRINTS" id="PR00039">
    <property type="entry name" value="HTHLYSR"/>
</dbReference>
<dbReference type="Gene3D" id="1.10.10.10">
    <property type="entry name" value="Winged helix-like DNA-binding domain superfamily/Winged helix DNA-binding domain"/>
    <property type="match status" value="1"/>
</dbReference>
<evidence type="ECO:0000313" key="8">
    <source>
        <dbReference type="Proteomes" id="UP001597294"/>
    </source>
</evidence>
<keyword evidence="8" id="KW-1185">Reference proteome</keyword>
<dbReference type="InterPro" id="IPR036388">
    <property type="entry name" value="WH-like_DNA-bd_sf"/>
</dbReference>
<evidence type="ECO:0000256" key="1">
    <source>
        <dbReference type="ARBA" id="ARBA00009437"/>
    </source>
</evidence>
<dbReference type="PANTHER" id="PTHR30346:SF26">
    <property type="entry name" value="HYDROGEN PEROXIDE-INDUCIBLE GENES ACTIVATOR"/>
    <property type="match status" value="1"/>
</dbReference>
<sequence length="312" mass="35082">MPKPTIRQLEYFLAVAETLHFRKAAERLNVSQPTLSDQVKELEYRLGVALLERSRQTVQLTSVGEELLKRARYLLRDLDDLCDAAQSAKGMLGGRLRLGVAPTVGPYLLPHVIPLLHQKYPELKLHIREDRSRALEQTLREGLHDLVLTALPVEDDSFGVMALYEEPLLIGMSREHPLANKKVIELEDLRNEEVLSLGIGHRLFEQIQQLCLELGAVVQVDYEGTSLDTLRQMVGMKMGISFFPSLYVRSEMINDPQVVARAVPLKAARRKVGLVWRKNSPRSSDYLAFGADIIGGIKDKIDPSLTLLSDQA</sequence>
<dbReference type="PANTHER" id="PTHR30346">
    <property type="entry name" value="TRANSCRIPTIONAL DUAL REGULATOR HCAR-RELATED"/>
    <property type="match status" value="1"/>
</dbReference>
<dbReference type="Pfam" id="PF00126">
    <property type="entry name" value="HTH_1"/>
    <property type="match status" value="1"/>
</dbReference>
<dbReference type="Proteomes" id="UP001597294">
    <property type="component" value="Unassembled WGS sequence"/>
</dbReference>
<dbReference type="RefSeq" id="WP_380248614.1">
    <property type="nucleotide sequence ID" value="NZ_JBHUII010000001.1"/>
</dbReference>
<evidence type="ECO:0000313" key="7">
    <source>
        <dbReference type="EMBL" id="MFD2204735.1"/>
    </source>
</evidence>
<proteinExistence type="inferred from homology"/>
<dbReference type="PROSITE" id="PS50931">
    <property type="entry name" value="HTH_LYSR"/>
    <property type="match status" value="1"/>
</dbReference>
<keyword evidence="2" id="KW-0805">Transcription regulation</keyword>
<dbReference type="InterPro" id="IPR036390">
    <property type="entry name" value="WH_DNA-bd_sf"/>
</dbReference>
<organism evidence="7 8">
    <name type="scientific">Kiloniella antarctica</name>
    <dbReference type="NCBI Taxonomy" id="1550907"/>
    <lineage>
        <taxon>Bacteria</taxon>
        <taxon>Pseudomonadati</taxon>
        <taxon>Pseudomonadota</taxon>
        <taxon>Alphaproteobacteria</taxon>
        <taxon>Rhodospirillales</taxon>
        <taxon>Kiloniellaceae</taxon>
        <taxon>Kiloniella</taxon>
    </lineage>
</organism>
<gene>
    <name evidence="7" type="ORF">ACFSKO_03905</name>
</gene>
<dbReference type="InterPro" id="IPR005119">
    <property type="entry name" value="LysR_subst-bd"/>
</dbReference>
<dbReference type="InterPro" id="IPR000847">
    <property type="entry name" value="LysR_HTH_N"/>
</dbReference>
<dbReference type="Pfam" id="PF03466">
    <property type="entry name" value="LysR_substrate"/>
    <property type="match status" value="1"/>
</dbReference>
<evidence type="ECO:0000256" key="3">
    <source>
        <dbReference type="ARBA" id="ARBA00023125"/>
    </source>
</evidence>
<evidence type="ECO:0000256" key="4">
    <source>
        <dbReference type="ARBA" id="ARBA00023159"/>
    </source>
</evidence>
<reference evidence="8" key="1">
    <citation type="journal article" date="2019" name="Int. J. Syst. Evol. Microbiol.">
        <title>The Global Catalogue of Microorganisms (GCM) 10K type strain sequencing project: providing services to taxonomists for standard genome sequencing and annotation.</title>
        <authorList>
            <consortium name="The Broad Institute Genomics Platform"/>
            <consortium name="The Broad Institute Genome Sequencing Center for Infectious Disease"/>
            <person name="Wu L."/>
            <person name="Ma J."/>
        </authorList>
    </citation>
    <scope>NUCLEOTIDE SEQUENCE [LARGE SCALE GENOMIC DNA]</scope>
    <source>
        <strain evidence="8">CGMCC 4.7192</strain>
    </source>
</reference>
<keyword evidence="5" id="KW-0804">Transcription</keyword>
<evidence type="ECO:0000256" key="5">
    <source>
        <dbReference type="ARBA" id="ARBA00023163"/>
    </source>
</evidence>
<keyword evidence="3" id="KW-0238">DNA-binding</keyword>
<name>A0ABW5BGD5_9PROT</name>
<comment type="similarity">
    <text evidence="1">Belongs to the LysR transcriptional regulatory family.</text>
</comment>
<dbReference type="CDD" id="cd08411">
    <property type="entry name" value="PBP2_OxyR"/>
    <property type="match status" value="1"/>
</dbReference>
<evidence type="ECO:0000259" key="6">
    <source>
        <dbReference type="PROSITE" id="PS50931"/>
    </source>
</evidence>
<comment type="caution">
    <text evidence="7">The sequence shown here is derived from an EMBL/GenBank/DDBJ whole genome shotgun (WGS) entry which is preliminary data.</text>
</comment>
<keyword evidence="4" id="KW-0010">Activator</keyword>
<evidence type="ECO:0000256" key="2">
    <source>
        <dbReference type="ARBA" id="ARBA00023015"/>
    </source>
</evidence>
<feature type="domain" description="HTH lysR-type" evidence="6">
    <location>
        <begin position="4"/>
        <end position="61"/>
    </location>
</feature>
<protein>
    <submittedName>
        <fullName evidence="7">Hydrogen peroxide-inducible genes activator</fullName>
    </submittedName>
</protein>
<dbReference type="SUPFAM" id="SSF46785">
    <property type="entry name" value="Winged helix' DNA-binding domain"/>
    <property type="match status" value="1"/>
</dbReference>
<dbReference type="Gene3D" id="3.40.190.10">
    <property type="entry name" value="Periplasmic binding protein-like II"/>
    <property type="match status" value="2"/>
</dbReference>
<accession>A0ABW5BGD5</accession>